<dbReference type="PANTHER" id="PTHR22603:SF93">
    <property type="entry name" value="RE24176P"/>
    <property type="match status" value="1"/>
</dbReference>
<evidence type="ECO:0000256" key="3">
    <source>
        <dbReference type="ARBA" id="ARBA00038211"/>
    </source>
</evidence>
<comment type="similarity">
    <text evidence="3">Belongs to the choline/ethanolamine kinase family.</text>
</comment>
<dbReference type="Proteomes" id="UP000015104">
    <property type="component" value="Unassembled WGS sequence"/>
</dbReference>
<dbReference type="SUPFAM" id="SSF56112">
    <property type="entry name" value="Protein kinase-like (PK-like)"/>
    <property type="match status" value="1"/>
</dbReference>
<accession>T1K897</accession>
<name>T1K897_TETUR</name>
<keyword evidence="1" id="KW-0444">Lipid biosynthesis</keyword>
<keyword evidence="5" id="KW-1185">Reference proteome</keyword>
<proteinExistence type="inferred from homology"/>
<evidence type="ECO:0000256" key="1">
    <source>
        <dbReference type="ARBA" id="ARBA00023209"/>
    </source>
</evidence>
<dbReference type="EMBL" id="CAEY01001871">
    <property type="status" value="NOT_ANNOTATED_CDS"/>
    <property type="molecule type" value="Genomic_DNA"/>
</dbReference>
<dbReference type="HOGENOM" id="CLU_012712_2_0_1"/>
<dbReference type="Gene3D" id="3.90.1200.10">
    <property type="match status" value="1"/>
</dbReference>
<dbReference type="eggNOG" id="KOG2686">
    <property type="taxonomic scope" value="Eukaryota"/>
</dbReference>
<dbReference type="InterPro" id="IPR011009">
    <property type="entry name" value="Kinase-like_dom_sf"/>
</dbReference>
<dbReference type="KEGG" id="tut:107361724"/>
<dbReference type="OMA" id="DYENCSY"/>
<dbReference type="GO" id="GO:0005737">
    <property type="term" value="C:cytoplasm"/>
    <property type="evidence" value="ECO:0007669"/>
    <property type="project" value="TreeGrafter"/>
</dbReference>
<gene>
    <name evidence="4" type="primary">107361724</name>
</gene>
<evidence type="ECO:0008006" key="6">
    <source>
        <dbReference type="Google" id="ProtNLM"/>
    </source>
</evidence>
<dbReference type="PANTHER" id="PTHR22603">
    <property type="entry name" value="CHOLINE/ETHANOALAMINE KINASE"/>
    <property type="match status" value="1"/>
</dbReference>
<dbReference type="AlphaFoldDB" id="T1K897"/>
<reference evidence="4" key="2">
    <citation type="submission" date="2015-06" db="UniProtKB">
        <authorList>
            <consortium name="EnsemblMetazoa"/>
        </authorList>
    </citation>
    <scope>IDENTIFICATION</scope>
</reference>
<dbReference type="Gene3D" id="3.30.200.20">
    <property type="entry name" value="Phosphorylase Kinase, domain 1"/>
    <property type="match status" value="1"/>
</dbReference>
<dbReference type="OrthoDB" id="5796092at2759"/>
<dbReference type="GO" id="GO:0004103">
    <property type="term" value="F:choline kinase activity"/>
    <property type="evidence" value="ECO:0007669"/>
    <property type="project" value="TreeGrafter"/>
</dbReference>
<sequence length="398" mass="46580">MPLDDLFIQKPEDSSNCSKLCAEYIGGPWINLKDSEFECKLVPGGLCNRVFVCTNKKLTGKGTTKMPEKVLVRTYGSDFVGRRGDMVNVDDAALPLIQEILWEKGLGPKLFGVFDGGRIEEFIEHDNIDPKKRQEMDYLSEIMKKIALVHSLEMPISKKPYGVFNLVKKWFQDGRDNNELLFKPGSVEPELEKYREELASFDWAKEMDWFEKCLPLVNSRPVFNHNDIQYANIFLRRDGKTLEEKIFIFDYENCSYGFRGYDLAFFLYAKSVDFFAPEFWKNVFWPEQSDICHLLAVYMTYHFKNLPTIDPEVDTLEHLCMEVDFFLLLVLLLRLCVCYKKLSNTFQEVLHYSNTEIARYNERKKILLQKYPFLAGIEDVQNGKDNFDKFNSIMKWLA</sequence>
<keyword evidence="1" id="KW-0594">Phospholipid biosynthesis</keyword>
<protein>
    <recommendedName>
        <fullName evidence="6">CHK kinase-like domain-containing protein</fullName>
    </recommendedName>
</protein>
<keyword evidence="2" id="KW-1208">Phospholipid metabolism</keyword>
<dbReference type="Pfam" id="PF01633">
    <property type="entry name" value="Choline_kinase"/>
    <property type="match status" value="1"/>
</dbReference>
<dbReference type="STRING" id="32264.T1K897"/>
<evidence type="ECO:0000313" key="5">
    <source>
        <dbReference type="Proteomes" id="UP000015104"/>
    </source>
</evidence>
<dbReference type="GO" id="GO:0006646">
    <property type="term" value="P:phosphatidylethanolamine biosynthetic process"/>
    <property type="evidence" value="ECO:0007669"/>
    <property type="project" value="TreeGrafter"/>
</dbReference>
<dbReference type="EnsemblMetazoa" id="tetur07g00530.1">
    <property type="protein sequence ID" value="tetur07g00530.1"/>
    <property type="gene ID" value="tetur07g00530"/>
</dbReference>
<reference evidence="5" key="1">
    <citation type="submission" date="2011-08" db="EMBL/GenBank/DDBJ databases">
        <authorList>
            <person name="Rombauts S."/>
        </authorList>
    </citation>
    <scope>NUCLEOTIDE SEQUENCE</scope>
    <source>
        <strain evidence="5">London</strain>
    </source>
</reference>
<organism evidence="4 5">
    <name type="scientific">Tetranychus urticae</name>
    <name type="common">Two-spotted spider mite</name>
    <dbReference type="NCBI Taxonomy" id="32264"/>
    <lineage>
        <taxon>Eukaryota</taxon>
        <taxon>Metazoa</taxon>
        <taxon>Ecdysozoa</taxon>
        <taxon>Arthropoda</taxon>
        <taxon>Chelicerata</taxon>
        <taxon>Arachnida</taxon>
        <taxon>Acari</taxon>
        <taxon>Acariformes</taxon>
        <taxon>Trombidiformes</taxon>
        <taxon>Prostigmata</taxon>
        <taxon>Eleutherengona</taxon>
        <taxon>Raphignathae</taxon>
        <taxon>Tetranychoidea</taxon>
        <taxon>Tetranychidae</taxon>
        <taxon>Tetranychus</taxon>
    </lineage>
</organism>
<evidence type="ECO:0000313" key="4">
    <source>
        <dbReference type="EnsemblMetazoa" id="tetur07g00530.1"/>
    </source>
</evidence>
<dbReference type="GO" id="GO:0004305">
    <property type="term" value="F:ethanolamine kinase activity"/>
    <property type="evidence" value="ECO:0007669"/>
    <property type="project" value="TreeGrafter"/>
</dbReference>
<evidence type="ECO:0000256" key="2">
    <source>
        <dbReference type="ARBA" id="ARBA00023264"/>
    </source>
</evidence>
<keyword evidence="1" id="KW-0443">Lipid metabolism</keyword>